<evidence type="ECO:0000256" key="1">
    <source>
        <dbReference type="ARBA" id="ARBA00010952"/>
    </source>
</evidence>
<reference evidence="8" key="1">
    <citation type="submission" date="2022-03" db="EMBL/GenBank/DDBJ databases">
        <authorList>
            <person name="Martin C."/>
        </authorList>
    </citation>
    <scope>NUCLEOTIDE SEQUENCE</scope>
</reference>
<dbReference type="GO" id="GO:0005615">
    <property type="term" value="C:extracellular space"/>
    <property type="evidence" value="ECO:0007669"/>
    <property type="project" value="InterPro"/>
</dbReference>
<dbReference type="CDD" id="cd02897">
    <property type="entry name" value="A2M_2"/>
    <property type="match status" value="1"/>
</dbReference>
<dbReference type="PANTHER" id="PTHR11412">
    <property type="entry name" value="MACROGLOBULIN / COMPLEMENT"/>
    <property type="match status" value="1"/>
</dbReference>
<dbReference type="OrthoDB" id="9998011at2759"/>
<dbReference type="AlphaFoldDB" id="A0A8S4NDA9"/>
<dbReference type="InterPro" id="IPR014756">
    <property type="entry name" value="Ig_E-set"/>
</dbReference>
<evidence type="ECO:0000256" key="3">
    <source>
        <dbReference type="ARBA" id="ARBA00022729"/>
    </source>
</evidence>
<keyword evidence="3" id="KW-0732">Signal</keyword>
<feature type="non-terminal residue" evidence="8">
    <location>
        <position position="1"/>
    </location>
</feature>
<dbReference type="Gene3D" id="1.50.10.20">
    <property type="match status" value="1"/>
</dbReference>
<keyword evidence="2" id="KW-0646">Protease inhibitor</keyword>
<evidence type="ECO:0000256" key="6">
    <source>
        <dbReference type="ARBA" id="ARBA00023157"/>
    </source>
</evidence>
<dbReference type="InterPro" id="IPR050473">
    <property type="entry name" value="A2M/Complement_sys"/>
</dbReference>
<evidence type="ECO:0000313" key="8">
    <source>
        <dbReference type="EMBL" id="CAH1779310.1"/>
    </source>
</evidence>
<dbReference type="SMART" id="SM01360">
    <property type="entry name" value="A2M"/>
    <property type="match status" value="1"/>
</dbReference>
<evidence type="ECO:0000256" key="2">
    <source>
        <dbReference type="ARBA" id="ARBA00022690"/>
    </source>
</evidence>
<feature type="domain" description="Alpha-2-macroglobulin" evidence="7">
    <location>
        <begin position="1"/>
        <end position="52"/>
    </location>
</feature>
<evidence type="ECO:0000256" key="5">
    <source>
        <dbReference type="ARBA" id="ARBA00022966"/>
    </source>
</evidence>
<dbReference type="InterPro" id="IPR019742">
    <property type="entry name" value="MacrogloblnA2_CS"/>
</dbReference>
<evidence type="ECO:0000259" key="7">
    <source>
        <dbReference type="SMART" id="SM01360"/>
    </source>
</evidence>
<dbReference type="SUPFAM" id="SSF81296">
    <property type="entry name" value="E set domains"/>
    <property type="match status" value="1"/>
</dbReference>
<protein>
    <recommendedName>
        <fullName evidence="7">Alpha-2-macroglobulin domain-containing protein</fullName>
    </recommendedName>
</protein>
<keyword evidence="6" id="KW-1015">Disulfide bond</keyword>
<dbReference type="PROSITE" id="PS00477">
    <property type="entry name" value="ALPHA_2_MACROGLOBULIN"/>
    <property type="match status" value="1"/>
</dbReference>
<dbReference type="InterPro" id="IPR013783">
    <property type="entry name" value="Ig-like_fold"/>
</dbReference>
<dbReference type="SUPFAM" id="SSF48239">
    <property type="entry name" value="Terpenoid cyclases/Protein prenyltransferases"/>
    <property type="match status" value="1"/>
</dbReference>
<feature type="non-terminal residue" evidence="8">
    <location>
        <position position="565"/>
    </location>
</feature>
<keyword evidence="4" id="KW-0722">Serine protease inhibitor</keyword>
<dbReference type="Pfam" id="PF00207">
    <property type="entry name" value="A2M"/>
    <property type="match status" value="1"/>
</dbReference>
<sequence>LGVAPTTAKLTVFQPFFISLTLPYSVVRGEEFGLIITVFNYMDNETEVTITLKSSSEFKVKHGNDIDELEPENKDVVIIVIIPANSGKSVTIWICTTELGNIKLEVMAQSNVAADAVERTLLVEPEGITKYINNMVYIDLANGNFSEEFDISVPPTAINGSKRVEICIVGDIMGPALDPEKLGKMLRVPTGCGEQNMLGFVPNVFVLKYLEAVGRDTSVIRTKAIQNMEIGYQRELNYQKKKSDIGSFSAFGDHDPKGSMWLTAFVIRSFAQARRYISDVIDDEKITAAMAWIISEQTTSGELKGLFPEHGKVCHKAMQGGSASSVTMTSYVLLALLENRDIEGAPAKTNTAIDTAVGFVEGQIDETEDPYALAIMAYALRVAKSSRAQECEDKLWSKRTAGGGMVYWKPEGYEEPPPCDRSRGGWCPYHRQAGASLIETASYALLTFVANNDLNRALGVLRWLTKQRNSLGGFSSTQDTVMGLWALSEFGIMVSSGNLSIDVSVTAGTFTHNFNTITNDNAVILQCVVIPPGNDVVTVNVSGEGACLVQVSLQYNEQEEIVSET</sequence>
<gene>
    <name evidence="8" type="ORF">OFUS_LOCUS6131</name>
</gene>
<dbReference type="Proteomes" id="UP000749559">
    <property type="component" value="Unassembled WGS sequence"/>
</dbReference>
<dbReference type="InterPro" id="IPR008930">
    <property type="entry name" value="Terpenoid_cyclase/PrenylTrfase"/>
</dbReference>
<name>A0A8S4NDA9_OWEFU</name>
<dbReference type="InterPro" id="IPR011626">
    <property type="entry name" value="Alpha-macroglobulin_TED"/>
</dbReference>
<dbReference type="Pfam" id="PF07678">
    <property type="entry name" value="TED_complement"/>
    <property type="match status" value="1"/>
</dbReference>
<proteinExistence type="inferred from homology"/>
<dbReference type="EMBL" id="CAIIXF020000003">
    <property type="protein sequence ID" value="CAH1779310.1"/>
    <property type="molecule type" value="Genomic_DNA"/>
</dbReference>
<organism evidence="8 9">
    <name type="scientific">Owenia fusiformis</name>
    <name type="common">Polychaete worm</name>
    <dbReference type="NCBI Taxonomy" id="6347"/>
    <lineage>
        <taxon>Eukaryota</taxon>
        <taxon>Metazoa</taxon>
        <taxon>Spiralia</taxon>
        <taxon>Lophotrochozoa</taxon>
        <taxon>Annelida</taxon>
        <taxon>Polychaeta</taxon>
        <taxon>Sedentaria</taxon>
        <taxon>Canalipalpata</taxon>
        <taxon>Sabellida</taxon>
        <taxon>Oweniida</taxon>
        <taxon>Oweniidae</taxon>
        <taxon>Owenia</taxon>
    </lineage>
</organism>
<accession>A0A8S4NDA9</accession>
<keyword evidence="5" id="KW-0882">Thioester bond</keyword>
<dbReference type="Gene3D" id="2.60.120.1540">
    <property type="match status" value="1"/>
</dbReference>
<evidence type="ECO:0000313" key="9">
    <source>
        <dbReference type="Proteomes" id="UP000749559"/>
    </source>
</evidence>
<dbReference type="InterPro" id="IPR047565">
    <property type="entry name" value="Alpha-macroglob_thiol-ester_cl"/>
</dbReference>
<comment type="caution">
    <text evidence="8">The sequence shown here is derived from an EMBL/GenBank/DDBJ whole genome shotgun (WGS) entry which is preliminary data.</text>
</comment>
<dbReference type="PANTHER" id="PTHR11412:SF136">
    <property type="entry name" value="CD109 ANTIGEN"/>
    <property type="match status" value="1"/>
</dbReference>
<dbReference type="InterPro" id="IPR041813">
    <property type="entry name" value="A2M_TED"/>
</dbReference>
<dbReference type="InterPro" id="IPR001599">
    <property type="entry name" value="Macroglobln_a2"/>
</dbReference>
<evidence type="ECO:0000256" key="4">
    <source>
        <dbReference type="ARBA" id="ARBA00022900"/>
    </source>
</evidence>
<keyword evidence="9" id="KW-1185">Reference proteome</keyword>
<comment type="similarity">
    <text evidence="1">Belongs to the protease inhibitor I39 (alpha-2-macroglobulin) family.</text>
</comment>
<dbReference type="Gene3D" id="2.60.40.10">
    <property type="entry name" value="Immunoglobulins"/>
    <property type="match status" value="1"/>
</dbReference>
<dbReference type="SMART" id="SM01419">
    <property type="entry name" value="Thiol-ester_cl"/>
    <property type="match status" value="1"/>
</dbReference>
<dbReference type="GO" id="GO:0004867">
    <property type="term" value="F:serine-type endopeptidase inhibitor activity"/>
    <property type="evidence" value="ECO:0007669"/>
    <property type="project" value="UniProtKB-KW"/>
</dbReference>